<dbReference type="NCBIfam" id="TIGR02856">
    <property type="entry name" value="spore_yqfC"/>
    <property type="match status" value="1"/>
</dbReference>
<proteinExistence type="predicted"/>
<accession>A0A6I6DB58</accession>
<keyword evidence="2" id="KW-1185">Reference proteome</keyword>
<dbReference type="Gene3D" id="2.60.40.2000">
    <property type="match status" value="1"/>
</dbReference>
<reference evidence="2" key="1">
    <citation type="journal article" date="2019" name="Microbiology">
        <title>Complete Genome Sequence of an Uncultured Bacterium of the Candidate Phylum Bipolaricaulota.</title>
        <authorList>
            <person name="Kadnikov V.V."/>
            <person name="Mardanov A.V."/>
            <person name="Beletsky A.V."/>
            <person name="Frank Y.A."/>
            <person name="Karnachuk O.V."/>
            <person name="Ravin N.V."/>
        </authorList>
    </citation>
    <scope>NUCLEOTIDE SEQUENCE [LARGE SCALE GENOMIC DNA]</scope>
</reference>
<evidence type="ECO:0000313" key="1">
    <source>
        <dbReference type="EMBL" id="QGT99988.1"/>
    </source>
</evidence>
<dbReference type="KEGG" id="salq:SYNTR_1395"/>
<dbReference type="Proteomes" id="UP000426444">
    <property type="component" value="Chromosome"/>
</dbReference>
<dbReference type="Pfam" id="PF07873">
    <property type="entry name" value="YabP"/>
    <property type="match status" value="1"/>
</dbReference>
<dbReference type="InterPro" id="IPR038705">
    <property type="entry name" value="YabP_sf"/>
</dbReference>
<dbReference type="InterPro" id="IPR022476">
    <property type="entry name" value="Spore_YabP/YqfC"/>
</dbReference>
<dbReference type="InterPro" id="IPR022477">
    <property type="entry name" value="Spore_YqfC"/>
</dbReference>
<dbReference type="RefSeq" id="WP_156203826.1">
    <property type="nucleotide sequence ID" value="NZ_CP046457.1"/>
</dbReference>
<dbReference type="EMBL" id="CP046457">
    <property type="protein sequence ID" value="QGT99988.1"/>
    <property type="molecule type" value="Genomic_DNA"/>
</dbReference>
<evidence type="ECO:0008006" key="3">
    <source>
        <dbReference type="Google" id="ProtNLM"/>
    </source>
</evidence>
<sequence length="92" mass="10794">MEKRREIISKAMADFLEIPKDLVLDLPKLTVIGRDELYIENHRGIIEYSVNKLRINLSRGYLEIEGENLEIKALMPEEMSILGRVRAIKYYD</sequence>
<dbReference type="AlphaFoldDB" id="A0A6I6DB58"/>
<organism evidence="1 2">
    <name type="scientific">Candidatus Syntrophocurvum alkaliphilum</name>
    <dbReference type="NCBI Taxonomy" id="2293317"/>
    <lineage>
        <taxon>Bacteria</taxon>
        <taxon>Bacillati</taxon>
        <taxon>Bacillota</taxon>
        <taxon>Clostridia</taxon>
        <taxon>Eubacteriales</taxon>
        <taxon>Syntrophomonadaceae</taxon>
        <taxon>Candidatus Syntrophocurvum</taxon>
    </lineage>
</organism>
<name>A0A6I6DB58_9FIRM</name>
<evidence type="ECO:0000313" key="2">
    <source>
        <dbReference type="Proteomes" id="UP000426444"/>
    </source>
</evidence>
<dbReference type="OrthoDB" id="2989236at2"/>
<gene>
    <name evidence="1" type="ORF">SYNTR_1395</name>
</gene>
<protein>
    <recommendedName>
        <fullName evidence="3">Sporulation protein YqfC</fullName>
    </recommendedName>
</protein>